<comment type="catalytic activity">
    <reaction evidence="8 11">
        <text>an N-terminal (5-L-glutamyl)-[peptide] + an alpha-amino acid = 5-L-glutamyl amino acid + an N-terminal L-alpha-aminoacyl-[peptide]</text>
        <dbReference type="Rhea" id="RHEA:23904"/>
        <dbReference type="Rhea" id="RHEA-COMP:9780"/>
        <dbReference type="Rhea" id="RHEA-COMP:9795"/>
        <dbReference type="ChEBI" id="CHEBI:77644"/>
        <dbReference type="ChEBI" id="CHEBI:78597"/>
        <dbReference type="ChEBI" id="CHEBI:78599"/>
        <dbReference type="ChEBI" id="CHEBI:78608"/>
        <dbReference type="EC" id="2.3.2.2"/>
    </reaction>
</comment>
<feature type="binding site" evidence="10">
    <location>
        <position position="436"/>
    </location>
    <ligand>
        <name>L-glutamate</name>
        <dbReference type="ChEBI" id="CHEBI:29985"/>
    </ligand>
</feature>
<dbReference type="SUPFAM" id="SSF56235">
    <property type="entry name" value="N-terminal nucleophile aminohydrolases (Ntn hydrolases)"/>
    <property type="match status" value="1"/>
</dbReference>
<organism evidence="13 14">
    <name type="scientific">Cyanobium usitatum str. Tous</name>
    <dbReference type="NCBI Taxonomy" id="2116684"/>
    <lineage>
        <taxon>Bacteria</taxon>
        <taxon>Bacillati</taxon>
        <taxon>Cyanobacteriota</taxon>
        <taxon>Cyanophyceae</taxon>
        <taxon>Synechococcales</taxon>
        <taxon>Prochlorococcaceae</taxon>
        <taxon>Cyanobium</taxon>
    </lineage>
</organism>
<comment type="catalytic activity">
    <reaction evidence="1 11">
        <text>an S-substituted glutathione + H2O = an S-substituted L-cysteinylglycine + L-glutamate</text>
        <dbReference type="Rhea" id="RHEA:59468"/>
        <dbReference type="ChEBI" id="CHEBI:15377"/>
        <dbReference type="ChEBI" id="CHEBI:29985"/>
        <dbReference type="ChEBI" id="CHEBI:90779"/>
        <dbReference type="ChEBI" id="CHEBI:143103"/>
        <dbReference type="EC" id="3.4.19.13"/>
    </reaction>
</comment>
<evidence type="ECO:0000256" key="1">
    <source>
        <dbReference type="ARBA" id="ARBA00001049"/>
    </source>
</evidence>
<sequence>MKRRLLAGLATLLAAPAQAEVLQERSQRFHPQWSAAGMVASQERWASLAGAEILASGGNAVDAAVATAFALAVTLPQAGNLGGGGFLVLWLPGPSPAAGRGCPTAPELRLGRGTAVAVNFRETAPLAATAGMFLGPEGEVDRERATRSLLSVAVPGSPAGLLLSQRCYGRLSRAAVLAPAIRLASRGFPVGKELADSLRQATPLLQSDTTSSQLFLKRPLRPAELWRQPLLAASLRRIAAQGEPGFYEGPIADALVTLMRQRGGLISHADLKGYRAQLVRPLQARFRNHPVLTMPPPSGGGVTLLQLLQVLEPVPLAELGLNSAASLHRMVEAMNLAYRDRNHWLGDPDQVVMPLERLLSAAHAERLRAQIQLQRHRPASELAAQGLQAGGTNTTHLSVADRQGGMVALTTTLNFAYGSGISVPGAGFLLNNEMDDFTAQPGVANAYGLVQGSANAIAPGKRPLSSMTPTLIFRPDGRPWLATGSPGGSRIITTVLQVLLNRMVHGLNLASAVASPRIHSQLWPDQISVEQGLSPDTVGLLEAKGHRVVVTAAMGSANSVEVLPDGGSLGVADPRRLDAAAIGELPLNWPAGLVGP</sequence>
<comment type="caution">
    <text evidence="13">The sequence shown here is derived from an EMBL/GenBank/DDBJ whole genome shotgun (WGS) entry which is preliminary data.</text>
</comment>
<protein>
    <recommendedName>
        <fullName evidence="11">Glutathione hydrolase proenzyme</fullName>
        <ecNumber evidence="11">2.3.2.2</ecNumber>
        <ecNumber evidence="11">3.4.19.13</ecNumber>
    </recommendedName>
    <component>
        <recommendedName>
            <fullName evidence="11">Glutathione hydrolase large chain</fullName>
        </recommendedName>
    </component>
    <component>
        <recommendedName>
            <fullName evidence="11">Glutathione hydrolase small chain</fullName>
        </recommendedName>
    </component>
</protein>
<dbReference type="EC" id="3.4.19.13" evidence="11"/>
<dbReference type="GO" id="GO:0006750">
    <property type="term" value="P:glutathione biosynthetic process"/>
    <property type="evidence" value="ECO:0007669"/>
    <property type="project" value="UniProtKB-KW"/>
</dbReference>
<dbReference type="InterPro" id="IPR051792">
    <property type="entry name" value="GGT_bact"/>
</dbReference>
<keyword evidence="5 11" id="KW-0378">Hydrolase</keyword>
<evidence type="ECO:0000313" key="13">
    <source>
        <dbReference type="EMBL" id="PSJ05153.1"/>
    </source>
</evidence>
<dbReference type="InterPro" id="IPR000101">
    <property type="entry name" value="GGT_peptidase"/>
</dbReference>
<feature type="chain" id="PRO_5015176860" description="Glutathione hydrolase proenzyme" evidence="12">
    <location>
        <begin position="20"/>
        <end position="596"/>
    </location>
</feature>
<reference evidence="13 14" key="1">
    <citation type="journal article" date="2018" name="Environ. Microbiol.">
        <title>Ecological and genomic features of two widespread freshwater picocyanobacteria.</title>
        <authorList>
            <person name="Cabello-Yeves P.J."/>
            <person name="Picazo A."/>
            <person name="Camacho A."/>
            <person name="Callieri C."/>
            <person name="Rosselli R."/>
            <person name="Roda-Garcia J.J."/>
            <person name="Coutinho F.H."/>
            <person name="Rodriguez-Valera F."/>
        </authorList>
    </citation>
    <scope>NUCLEOTIDE SEQUENCE [LARGE SCALE GENOMIC DNA]</scope>
    <source>
        <strain evidence="13 14">Tous</strain>
    </source>
</reference>
<dbReference type="Gene3D" id="3.60.20.40">
    <property type="match status" value="1"/>
</dbReference>
<comment type="similarity">
    <text evidence="3 11">Belongs to the gamma-glutamyltransferase family.</text>
</comment>
<dbReference type="NCBIfam" id="TIGR00066">
    <property type="entry name" value="g_glut_trans"/>
    <property type="match status" value="1"/>
</dbReference>
<feature type="binding site" evidence="10">
    <location>
        <position position="488"/>
    </location>
    <ligand>
        <name>L-glutamate</name>
        <dbReference type="ChEBI" id="CHEBI:29985"/>
    </ligand>
</feature>
<evidence type="ECO:0000256" key="7">
    <source>
        <dbReference type="ARBA" id="ARBA00023315"/>
    </source>
</evidence>
<dbReference type="Gene3D" id="1.10.246.130">
    <property type="match status" value="1"/>
</dbReference>
<feature type="binding site" evidence="10">
    <location>
        <begin position="465"/>
        <end position="466"/>
    </location>
    <ligand>
        <name>L-glutamate</name>
        <dbReference type="ChEBI" id="CHEBI:29985"/>
    </ligand>
</feature>
<evidence type="ECO:0000256" key="3">
    <source>
        <dbReference type="ARBA" id="ARBA00009381"/>
    </source>
</evidence>
<keyword evidence="14" id="KW-1185">Reference proteome</keyword>
<evidence type="ECO:0000256" key="10">
    <source>
        <dbReference type="PIRSR" id="PIRSR600101-2"/>
    </source>
</evidence>
<dbReference type="UniPathway" id="UPA00204"/>
<evidence type="ECO:0000256" key="11">
    <source>
        <dbReference type="RuleBase" id="RU368036"/>
    </source>
</evidence>
<feature type="binding site" evidence="10">
    <location>
        <position position="121"/>
    </location>
    <ligand>
        <name>L-glutamate</name>
        <dbReference type="ChEBI" id="CHEBI:29985"/>
    </ligand>
</feature>
<evidence type="ECO:0000256" key="8">
    <source>
        <dbReference type="ARBA" id="ARBA00047417"/>
    </source>
</evidence>
<evidence type="ECO:0000313" key="14">
    <source>
        <dbReference type="Proteomes" id="UP000243002"/>
    </source>
</evidence>
<keyword evidence="11" id="KW-0317">Glutathione biosynthesis</keyword>
<evidence type="ECO:0000256" key="4">
    <source>
        <dbReference type="ARBA" id="ARBA00022679"/>
    </source>
</evidence>
<dbReference type="AlphaFoldDB" id="A0A2P7MV92"/>
<keyword evidence="4 11" id="KW-0808">Transferase</keyword>
<evidence type="ECO:0000256" key="12">
    <source>
        <dbReference type="SAM" id="SignalP"/>
    </source>
</evidence>
<dbReference type="InterPro" id="IPR029055">
    <property type="entry name" value="Ntn_hydrolases_N"/>
</dbReference>
<dbReference type="PANTHER" id="PTHR43199:SF1">
    <property type="entry name" value="GLUTATHIONE HYDROLASE PROENZYME"/>
    <property type="match status" value="1"/>
</dbReference>
<evidence type="ECO:0000256" key="6">
    <source>
        <dbReference type="ARBA" id="ARBA00023145"/>
    </source>
</evidence>
<dbReference type="PRINTS" id="PR01210">
    <property type="entry name" value="GGTRANSPTASE"/>
</dbReference>
<dbReference type="PANTHER" id="PTHR43199">
    <property type="entry name" value="GLUTATHIONE HYDROLASE"/>
    <property type="match status" value="1"/>
</dbReference>
<proteinExistence type="inferred from homology"/>
<dbReference type="InterPro" id="IPR043138">
    <property type="entry name" value="GGT_lsub"/>
</dbReference>
<dbReference type="Proteomes" id="UP000243002">
    <property type="component" value="Unassembled WGS sequence"/>
</dbReference>
<feature type="active site" description="Nucleophile" evidence="9">
    <location>
        <position position="394"/>
    </location>
</feature>
<gene>
    <name evidence="13" type="primary">ggt</name>
    <name evidence="13" type="ORF">C7K55_07370</name>
</gene>
<feature type="signal peptide" evidence="12">
    <location>
        <begin position="1"/>
        <end position="19"/>
    </location>
</feature>
<accession>A0A2P7MV92</accession>
<dbReference type="GO" id="GO:0103068">
    <property type="term" value="F:leukotriene C4 gamma-glutamyl transferase activity"/>
    <property type="evidence" value="ECO:0007669"/>
    <property type="project" value="UniProtKB-EC"/>
</dbReference>
<dbReference type="EMBL" id="PXXO01000007">
    <property type="protein sequence ID" value="PSJ05153.1"/>
    <property type="molecule type" value="Genomic_DNA"/>
</dbReference>
<evidence type="ECO:0000256" key="2">
    <source>
        <dbReference type="ARBA" id="ARBA00001089"/>
    </source>
</evidence>
<dbReference type="GO" id="GO:0006751">
    <property type="term" value="P:glutathione catabolic process"/>
    <property type="evidence" value="ECO:0007669"/>
    <property type="project" value="UniProtKB-UniRule"/>
</dbReference>
<evidence type="ECO:0000256" key="5">
    <source>
        <dbReference type="ARBA" id="ARBA00022801"/>
    </source>
</evidence>
<comment type="PTM">
    <text evidence="11">Cleaved by autocatalysis into a large and a small subunit.</text>
</comment>
<dbReference type="InterPro" id="IPR043137">
    <property type="entry name" value="GGT_ssub_C"/>
</dbReference>
<comment type="catalytic activity">
    <reaction evidence="2 11">
        <text>glutathione + H2O = L-cysteinylglycine + L-glutamate</text>
        <dbReference type="Rhea" id="RHEA:28807"/>
        <dbReference type="ChEBI" id="CHEBI:15377"/>
        <dbReference type="ChEBI" id="CHEBI:29985"/>
        <dbReference type="ChEBI" id="CHEBI:57925"/>
        <dbReference type="ChEBI" id="CHEBI:61694"/>
        <dbReference type="EC" id="3.4.19.13"/>
    </reaction>
</comment>
<keyword evidence="6 11" id="KW-0865">Zymogen</keyword>
<evidence type="ECO:0000256" key="9">
    <source>
        <dbReference type="PIRSR" id="PIRSR600101-1"/>
    </source>
</evidence>
<keyword evidence="12" id="KW-0732">Signal</keyword>
<name>A0A2P7MV92_9CYAN</name>
<dbReference type="OrthoDB" id="9781342at2"/>
<dbReference type="GO" id="GO:0036374">
    <property type="term" value="F:glutathione hydrolase activity"/>
    <property type="evidence" value="ECO:0007669"/>
    <property type="project" value="UniProtKB-UniRule"/>
</dbReference>
<feature type="binding site" evidence="10">
    <location>
        <begin position="412"/>
        <end position="414"/>
    </location>
    <ligand>
        <name>L-glutamate</name>
        <dbReference type="ChEBI" id="CHEBI:29985"/>
    </ligand>
</feature>
<comment type="subunit">
    <text evidence="11">This enzyme consists of two polypeptide chains, which are synthesized in precursor form from a single polypeptide.</text>
</comment>
<dbReference type="Pfam" id="PF01019">
    <property type="entry name" value="G_glu_transpept"/>
    <property type="match status" value="1"/>
</dbReference>
<dbReference type="RefSeq" id="WP_106502777.1">
    <property type="nucleotide sequence ID" value="NZ_PXXO01000007.1"/>
</dbReference>
<comment type="pathway">
    <text evidence="11">Sulfur metabolism; glutathione metabolism.</text>
</comment>
<dbReference type="EC" id="2.3.2.2" evidence="11"/>
<keyword evidence="7 11" id="KW-0012">Acyltransferase</keyword>